<proteinExistence type="predicted"/>
<keyword evidence="3" id="KW-1185">Reference proteome</keyword>
<accession>A0A6H5ISM2</accession>
<evidence type="ECO:0000313" key="3">
    <source>
        <dbReference type="Proteomes" id="UP000479190"/>
    </source>
</evidence>
<feature type="compositionally biased region" description="Basic and acidic residues" evidence="1">
    <location>
        <begin position="62"/>
        <end position="98"/>
    </location>
</feature>
<feature type="compositionally biased region" description="Basic residues" evidence="1">
    <location>
        <begin position="50"/>
        <end position="61"/>
    </location>
</feature>
<evidence type="ECO:0000313" key="2">
    <source>
        <dbReference type="EMBL" id="CAB0040376.1"/>
    </source>
</evidence>
<sequence>MRLGHDKWRVVLRAISKFLVCCCRQPRLNGAYGSFDERTAHPAIDVPMLRSKRRGKKRSPRTHIDGRDWRGARARARAEDEKDAEKDDKPPRADRWPENTRSASRGCTRHKRVQRITYINTQRTRSSVAVHLEHERAGEPRLEATRGSAPRPFFILLGACIFRWRTCGSSRSSAAPLCSAPFPRSSTTRASSTLYQSRRPGAGLLMAKRTMSAYAITTKYDDKKDEIISISRYSWEASPPLRAGPHQLRLQLSYRRCRNKRPAPPTTKLYTLDGYRLCRLSARALHFVKVIIQHVIYINYRFEVEACFNILQRGRRVHERRCTTKRKTWKARARARLSVRACIFLLRATLSAVYVQKSHRVEHHEAANEAREREATWLVRSLTEKAHVLLGLFLGARNGSLLESQRIAELRRRTRALPTTTRCYVVTKFELKCIISMSRVGSRAAVSRSAAHLPRTNFYMVHRTSSRVHQGAIGELLLRDRYLRSSLQASYSPYRYLAVGRWHDRRPARRLCTSTYKRSPCFPRATYAYDAAVHARPEHCSLRSVSP</sequence>
<organism evidence="2 3">
    <name type="scientific">Trichogramma brassicae</name>
    <dbReference type="NCBI Taxonomy" id="86971"/>
    <lineage>
        <taxon>Eukaryota</taxon>
        <taxon>Metazoa</taxon>
        <taxon>Ecdysozoa</taxon>
        <taxon>Arthropoda</taxon>
        <taxon>Hexapoda</taxon>
        <taxon>Insecta</taxon>
        <taxon>Pterygota</taxon>
        <taxon>Neoptera</taxon>
        <taxon>Endopterygota</taxon>
        <taxon>Hymenoptera</taxon>
        <taxon>Apocrita</taxon>
        <taxon>Proctotrupomorpha</taxon>
        <taxon>Chalcidoidea</taxon>
        <taxon>Trichogrammatidae</taxon>
        <taxon>Trichogramma</taxon>
    </lineage>
</organism>
<name>A0A6H5ISM2_9HYME</name>
<gene>
    <name evidence="2" type="ORF">TBRA_LOCUS12092</name>
</gene>
<reference evidence="2 3" key="1">
    <citation type="submission" date="2020-02" db="EMBL/GenBank/DDBJ databases">
        <authorList>
            <person name="Ferguson B K."/>
        </authorList>
    </citation>
    <scope>NUCLEOTIDE SEQUENCE [LARGE SCALE GENOMIC DNA]</scope>
</reference>
<evidence type="ECO:0000256" key="1">
    <source>
        <dbReference type="SAM" id="MobiDB-lite"/>
    </source>
</evidence>
<feature type="region of interest" description="Disordered" evidence="1">
    <location>
        <begin position="46"/>
        <end position="111"/>
    </location>
</feature>
<dbReference type="EMBL" id="CADCXV010001017">
    <property type="protein sequence ID" value="CAB0040376.1"/>
    <property type="molecule type" value="Genomic_DNA"/>
</dbReference>
<dbReference type="Proteomes" id="UP000479190">
    <property type="component" value="Unassembled WGS sequence"/>
</dbReference>
<dbReference type="AlphaFoldDB" id="A0A6H5ISM2"/>
<protein>
    <submittedName>
        <fullName evidence="2">Uncharacterized protein</fullName>
    </submittedName>
</protein>